<keyword evidence="3" id="KW-1003">Cell membrane</keyword>
<protein>
    <submittedName>
        <fullName evidence="9">Trk family potassium uptake protein</fullName>
    </submittedName>
</protein>
<feature type="transmembrane region" description="Helical" evidence="8">
    <location>
        <begin position="313"/>
        <end position="332"/>
    </location>
</feature>
<dbReference type="OrthoDB" id="9810952at2"/>
<evidence type="ECO:0000256" key="1">
    <source>
        <dbReference type="ARBA" id="ARBA00004651"/>
    </source>
</evidence>
<feature type="transmembrane region" description="Helical" evidence="8">
    <location>
        <begin position="409"/>
        <end position="430"/>
    </location>
</feature>
<comment type="caution">
    <text evidence="9">The sequence shown here is derived from an EMBL/GenBank/DDBJ whole genome shotgun (WGS) entry which is preliminary data.</text>
</comment>
<accession>A0A3E2B378</accession>
<evidence type="ECO:0000256" key="8">
    <source>
        <dbReference type="SAM" id="Phobius"/>
    </source>
</evidence>
<proteinExistence type="predicted"/>
<reference evidence="9 10" key="1">
    <citation type="submission" date="2018-07" db="EMBL/GenBank/DDBJ databases">
        <title>GABA Modulating Bacteria of the Human Gut Microbiota.</title>
        <authorList>
            <person name="Strandwitz P."/>
            <person name="Kim K.H."/>
            <person name="Terekhova D."/>
            <person name="Liu J.K."/>
            <person name="Sharma A."/>
            <person name="Levering J."/>
            <person name="Mcdonald D."/>
            <person name="Dietrich D."/>
            <person name="Ramadhar T.R."/>
            <person name="Lekbua A."/>
            <person name="Mroue N."/>
            <person name="Liston C."/>
            <person name="Stewart E.J."/>
            <person name="Dubin M.J."/>
            <person name="Zengler K."/>
            <person name="Knight R."/>
            <person name="Gilbert J.A."/>
            <person name="Clardy J."/>
            <person name="Lewis K."/>
        </authorList>
    </citation>
    <scope>NUCLEOTIDE SEQUENCE [LARGE SCALE GENOMIC DNA]</scope>
    <source>
        <strain evidence="9 10">KLE1738</strain>
    </source>
</reference>
<feature type="transmembrane region" description="Helical" evidence="8">
    <location>
        <begin position="76"/>
        <end position="98"/>
    </location>
</feature>
<keyword evidence="2" id="KW-0813">Transport</keyword>
<name>A0A3E2B378_9FIRM</name>
<evidence type="ECO:0000256" key="5">
    <source>
        <dbReference type="ARBA" id="ARBA00022989"/>
    </source>
</evidence>
<feature type="transmembrane region" description="Helical" evidence="8">
    <location>
        <begin position="12"/>
        <end position="35"/>
    </location>
</feature>
<evidence type="ECO:0000313" key="9">
    <source>
        <dbReference type="EMBL" id="RFT06447.1"/>
    </source>
</evidence>
<evidence type="ECO:0000256" key="2">
    <source>
        <dbReference type="ARBA" id="ARBA00022448"/>
    </source>
</evidence>
<keyword evidence="5 8" id="KW-1133">Transmembrane helix</keyword>
<dbReference type="PANTHER" id="PTHR32024">
    <property type="entry name" value="TRK SYSTEM POTASSIUM UPTAKE PROTEIN TRKG-RELATED"/>
    <property type="match status" value="1"/>
</dbReference>
<sequence length="448" mass="47638">MPFLKHDRITPAQVVILGFLFQILIGACLLSLPVATQSGERVPFLDALFTATSATCVTGLVIHDTALFWSPFGQGVILLLIQVGGMGVVTMAVAIFMFSGRKIGLKQRWVMQESISAPQVGGIVRMTGFILKTAFLIEAIGALLLALRFCPQFGLGKGIWYGIFHAVSAFCNAGFDLMGETGAFSSLTGYVGDPLVNLVICLLIVVGGLGFLTWHDVAAHGRHVSQYRLQSKLILLTTLALLVGGFLFFRFYEFSRPQWAALTGGERGLAALFQSVSPRTAGFNTVDLTQLSACSQLMTILLMLAGGSPGSTAGGFKTTTLAVLLLSVGAVIRRQGSARCFGRRLPDQVLRNACAIFLLYLVLFLAGGMLICCMDEIPLMQALFEAASAIGTVGLSLGATAEASEASRLILIFLMYFGRVGGLTMIYAMAAGSNGASSQYPQEQVTVG</sequence>
<evidence type="ECO:0000256" key="4">
    <source>
        <dbReference type="ARBA" id="ARBA00022692"/>
    </source>
</evidence>
<feature type="transmembrane region" description="Helical" evidence="8">
    <location>
        <begin position="377"/>
        <end position="397"/>
    </location>
</feature>
<dbReference type="EMBL" id="QQRQ01000010">
    <property type="protein sequence ID" value="RFT06447.1"/>
    <property type="molecule type" value="Genomic_DNA"/>
</dbReference>
<evidence type="ECO:0000256" key="3">
    <source>
        <dbReference type="ARBA" id="ARBA00022475"/>
    </source>
</evidence>
<evidence type="ECO:0000313" key="10">
    <source>
        <dbReference type="Proteomes" id="UP000260649"/>
    </source>
</evidence>
<dbReference type="AlphaFoldDB" id="A0A3E2B378"/>
<dbReference type="Proteomes" id="UP000260649">
    <property type="component" value="Unassembled WGS sequence"/>
</dbReference>
<keyword evidence="10" id="KW-1185">Reference proteome</keyword>
<feature type="transmembrane region" description="Helical" evidence="8">
    <location>
        <begin position="353"/>
        <end position="371"/>
    </location>
</feature>
<feature type="transmembrane region" description="Helical" evidence="8">
    <location>
        <begin position="47"/>
        <end position="69"/>
    </location>
</feature>
<evidence type="ECO:0000256" key="7">
    <source>
        <dbReference type="ARBA" id="ARBA00023136"/>
    </source>
</evidence>
<feature type="transmembrane region" description="Helical" evidence="8">
    <location>
        <begin position="233"/>
        <end position="252"/>
    </location>
</feature>
<evidence type="ECO:0000256" key="6">
    <source>
        <dbReference type="ARBA" id="ARBA00023065"/>
    </source>
</evidence>
<gene>
    <name evidence="9" type="ORF">DV520_07430</name>
</gene>
<feature type="transmembrane region" description="Helical" evidence="8">
    <location>
        <begin position="159"/>
        <end position="175"/>
    </location>
</feature>
<keyword evidence="4 8" id="KW-0812">Transmembrane</keyword>
<keyword evidence="6" id="KW-0406">Ion transport</keyword>
<feature type="transmembrane region" description="Helical" evidence="8">
    <location>
        <begin position="129"/>
        <end position="147"/>
    </location>
</feature>
<dbReference type="GO" id="GO:0030001">
    <property type="term" value="P:metal ion transport"/>
    <property type="evidence" value="ECO:0007669"/>
    <property type="project" value="UniProtKB-ARBA"/>
</dbReference>
<comment type="subcellular location">
    <subcellularLocation>
        <location evidence="1">Cell membrane</location>
        <topology evidence="1">Multi-pass membrane protein</topology>
    </subcellularLocation>
</comment>
<dbReference type="GO" id="GO:0005886">
    <property type="term" value="C:plasma membrane"/>
    <property type="evidence" value="ECO:0007669"/>
    <property type="project" value="UniProtKB-SubCell"/>
</dbReference>
<feature type="transmembrane region" description="Helical" evidence="8">
    <location>
        <begin position="195"/>
        <end position="212"/>
    </location>
</feature>
<dbReference type="PANTHER" id="PTHR32024:SF1">
    <property type="entry name" value="KTR SYSTEM POTASSIUM UPTAKE PROTEIN B"/>
    <property type="match status" value="1"/>
</dbReference>
<dbReference type="PROSITE" id="PS51257">
    <property type="entry name" value="PROKAR_LIPOPROTEIN"/>
    <property type="match status" value="1"/>
</dbReference>
<dbReference type="RefSeq" id="WP_117142322.1">
    <property type="nucleotide sequence ID" value="NZ_CAKXKJ010000001.1"/>
</dbReference>
<dbReference type="InterPro" id="IPR003445">
    <property type="entry name" value="Cat_transpt"/>
</dbReference>
<organism evidence="9 10">
    <name type="scientific">Evtepia gabavorous</name>
    <dbReference type="NCBI Taxonomy" id="2211183"/>
    <lineage>
        <taxon>Bacteria</taxon>
        <taxon>Bacillati</taxon>
        <taxon>Bacillota</taxon>
        <taxon>Clostridia</taxon>
        <taxon>Eubacteriales</taxon>
        <taxon>Evtepia</taxon>
    </lineage>
</organism>
<dbReference type="GO" id="GO:0008324">
    <property type="term" value="F:monoatomic cation transmembrane transporter activity"/>
    <property type="evidence" value="ECO:0007669"/>
    <property type="project" value="InterPro"/>
</dbReference>
<dbReference type="GeneID" id="97995560"/>
<dbReference type="Pfam" id="PF02386">
    <property type="entry name" value="TrkH"/>
    <property type="match status" value="1"/>
</dbReference>
<keyword evidence="7 8" id="KW-0472">Membrane</keyword>